<dbReference type="RefSeq" id="WP_085029628.1">
    <property type="nucleotide sequence ID" value="NZ_CP020772.1"/>
</dbReference>
<keyword evidence="1" id="KW-0472">Membrane</keyword>
<dbReference type="SMART" id="SM00564">
    <property type="entry name" value="PQQ"/>
    <property type="match status" value="8"/>
</dbReference>
<dbReference type="InterPro" id="IPR011047">
    <property type="entry name" value="Quinoprotein_ADH-like_sf"/>
</dbReference>
<feature type="chain" id="PRO_5039355579" description="Pyrrolo-quinoline quinone repeat domain-containing protein" evidence="2">
    <location>
        <begin position="23"/>
        <end position="487"/>
    </location>
</feature>
<evidence type="ECO:0000259" key="3">
    <source>
        <dbReference type="Pfam" id="PF13360"/>
    </source>
</evidence>
<dbReference type="SUPFAM" id="SSF50998">
    <property type="entry name" value="Quinoprotein alcohol dehydrogenase-like"/>
    <property type="match status" value="1"/>
</dbReference>
<feature type="signal peptide" evidence="2">
    <location>
        <begin position="1"/>
        <end position="22"/>
    </location>
</feature>
<feature type="domain" description="Pyrrolo-quinoline quinone repeat" evidence="3">
    <location>
        <begin position="63"/>
        <end position="239"/>
    </location>
</feature>
<dbReference type="PANTHER" id="PTHR34512">
    <property type="entry name" value="CELL SURFACE PROTEIN"/>
    <property type="match status" value="1"/>
</dbReference>
<feature type="domain" description="Pyrrolo-quinoline quinone repeat" evidence="3">
    <location>
        <begin position="301"/>
        <end position="431"/>
    </location>
</feature>
<dbReference type="KEGG" id="hmn:HM131_10035"/>
<sequence>MKKIPFYILVILLTTISAPSLAGATYGPEEWLEYRLNDENNPVSNQEGVDPLSSTTFQTGDEIRSTPVVVQDRMFTGNHNTGELFAFDIHTGEQLWKNKAPNWVHSEMIYHDGTVYVGYGNRFFQDSALRGTEESGVMAFNAENGEVKWKHITDGEVMPTPLFHDGYVYAATGDTHLYKLDAKTGKEAAKIKLGSVVSMSSPNYSNGNIYVGGGGPKPYTFYSVNIENESIEWKTEFEDVYAGLDDVPPAISDQIAVTTALENPKPMKYREVYNQFGVVDVYKEMFKSLVGERETHPEHMIYALDTETGEVLWEDSLGIGEMVKNNKSGAPMIYDGKVFLGSPITQKFYAYNLKTGERLWDFKNTVMKAPPVASDGTVYFSNAKGFVHAMDAESGEEIGRKELGGTLAPSGPVIMNDTLIVGSQDSKVYALPTEEIRNSQDEYKEELPIEKSQLSYFSFVFGPPVILLLAIVFIIIALQRKSKGLRN</sequence>
<name>A0A1W5ZV13_9BACI</name>
<dbReference type="EMBL" id="CP020772">
    <property type="protein sequence ID" value="ARI77156.1"/>
    <property type="molecule type" value="Genomic_DNA"/>
</dbReference>
<protein>
    <recommendedName>
        <fullName evidence="3">Pyrrolo-quinoline quinone repeat domain-containing protein</fullName>
    </recommendedName>
</protein>
<evidence type="ECO:0000313" key="5">
    <source>
        <dbReference type="Proteomes" id="UP000192527"/>
    </source>
</evidence>
<dbReference type="Proteomes" id="UP000192527">
    <property type="component" value="Chromosome"/>
</dbReference>
<evidence type="ECO:0000256" key="2">
    <source>
        <dbReference type="SAM" id="SignalP"/>
    </source>
</evidence>
<dbReference type="PANTHER" id="PTHR34512:SF30">
    <property type="entry name" value="OUTER MEMBRANE PROTEIN ASSEMBLY FACTOR BAMB"/>
    <property type="match status" value="1"/>
</dbReference>
<dbReference type="InterPro" id="IPR018391">
    <property type="entry name" value="PQQ_b-propeller_rpt"/>
</dbReference>
<dbReference type="InterPro" id="IPR002372">
    <property type="entry name" value="PQQ_rpt_dom"/>
</dbReference>
<feature type="transmembrane region" description="Helical" evidence="1">
    <location>
        <begin position="456"/>
        <end position="478"/>
    </location>
</feature>
<dbReference type="AlphaFoldDB" id="A0A1W5ZV13"/>
<accession>A0A1W5ZV13</accession>
<organism evidence="4 5">
    <name type="scientific">Halobacillus mangrovi</name>
    <dbReference type="NCBI Taxonomy" id="402384"/>
    <lineage>
        <taxon>Bacteria</taxon>
        <taxon>Bacillati</taxon>
        <taxon>Bacillota</taxon>
        <taxon>Bacilli</taxon>
        <taxon>Bacillales</taxon>
        <taxon>Bacillaceae</taxon>
        <taxon>Halobacillus</taxon>
    </lineage>
</organism>
<keyword evidence="2" id="KW-0732">Signal</keyword>
<gene>
    <name evidence="4" type="ORF">HM131_10035</name>
</gene>
<keyword evidence="1" id="KW-1133">Transmembrane helix</keyword>
<dbReference type="OrthoDB" id="9794322at2"/>
<keyword evidence="1" id="KW-0812">Transmembrane</keyword>
<proteinExistence type="predicted"/>
<evidence type="ECO:0000313" key="4">
    <source>
        <dbReference type="EMBL" id="ARI77156.1"/>
    </source>
</evidence>
<dbReference type="InterPro" id="IPR015943">
    <property type="entry name" value="WD40/YVTN_repeat-like_dom_sf"/>
</dbReference>
<dbReference type="Pfam" id="PF13360">
    <property type="entry name" value="PQQ_2"/>
    <property type="match status" value="2"/>
</dbReference>
<dbReference type="Gene3D" id="2.130.10.10">
    <property type="entry name" value="YVTN repeat-like/Quinoprotein amine dehydrogenase"/>
    <property type="match status" value="2"/>
</dbReference>
<keyword evidence="5" id="KW-1185">Reference proteome</keyword>
<evidence type="ECO:0000256" key="1">
    <source>
        <dbReference type="SAM" id="Phobius"/>
    </source>
</evidence>
<dbReference type="STRING" id="402384.HM131_10035"/>
<reference evidence="4 5" key="1">
    <citation type="submission" date="2017-04" db="EMBL/GenBank/DDBJ databases">
        <title>The whole genome sequencing and assembly of Halobacillus mangrovi strain.</title>
        <authorList>
            <person name="Lee S.-J."/>
            <person name="Park M.-K."/>
            <person name="Kim J.-Y."/>
            <person name="Lee Y.-J."/>
            <person name="Yi H."/>
            <person name="Bahn Y.-S."/>
            <person name="Kim J.F."/>
            <person name="Lee D.-W."/>
        </authorList>
    </citation>
    <scope>NUCLEOTIDE SEQUENCE [LARGE SCALE GENOMIC DNA]</scope>
    <source>
        <strain evidence="4 5">KTB 131</strain>
    </source>
</reference>